<comment type="caution">
    <text evidence="2">The sequence shown here is derived from an EMBL/GenBank/DDBJ whole genome shotgun (WGS) entry which is preliminary data.</text>
</comment>
<gene>
    <name evidence="2" type="ORF">CR513_02737</name>
</gene>
<sequence length="68" mass="7320">MKQLTTSNLEFQQSSSRSSNLPSQTIPNSRGNASVVTLKSGKELSQPTLQQLPRSTEADSKPNADSQS</sequence>
<feature type="compositionally biased region" description="Low complexity" evidence="1">
    <location>
        <begin position="12"/>
        <end position="24"/>
    </location>
</feature>
<feature type="non-terminal residue" evidence="2">
    <location>
        <position position="1"/>
    </location>
</feature>
<feature type="compositionally biased region" description="Polar residues" evidence="1">
    <location>
        <begin position="1"/>
        <end position="11"/>
    </location>
</feature>
<evidence type="ECO:0000256" key="1">
    <source>
        <dbReference type="SAM" id="MobiDB-lite"/>
    </source>
</evidence>
<dbReference type="EMBL" id="QJKJ01000461">
    <property type="protein sequence ID" value="RDY12462.1"/>
    <property type="molecule type" value="Genomic_DNA"/>
</dbReference>
<evidence type="ECO:0000313" key="3">
    <source>
        <dbReference type="Proteomes" id="UP000257109"/>
    </source>
</evidence>
<reference evidence="2" key="1">
    <citation type="submission" date="2018-05" db="EMBL/GenBank/DDBJ databases">
        <title>Draft genome of Mucuna pruriens seed.</title>
        <authorList>
            <person name="Nnadi N.E."/>
            <person name="Vos R."/>
            <person name="Hasami M.H."/>
            <person name="Devisetty U.K."/>
            <person name="Aguiy J.C."/>
        </authorList>
    </citation>
    <scope>NUCLEOTIDE SEQUENCE [LARGE SCALE GENOMIC DNA]</scope>
    <source>
        <strain evidence="2">JCA_2017</strain>
    </source>
</reference>
<dbReference type="OrthoDB" id="778454at2759"/>
<name>A0A371IBP4_MUCPR</name>
<dbReference type="AlphaFoldDB" id="A0A371IBP4"/>
<organism evidence="2 3">
    <name type="scientific">Mucuna pruriens</name>
    <name type="common">Velvet bean</name>
    <name type="synonym">Dolichos pruriens</name>
    <dbReference type="NCBI Taxonomy" id="157652"/>
    <lineage>
        <taxon>Eukaryota</taxon>
        <taxon>Viridiplantae</taxon>
        <taxon>Streptophyta</taxon>
        <taxon>Embryophyta</taxon>
        <taxon>Tracheophyta</taxon>
        <taxon>Spermatophyta</taxon>
        <taxon>Magnoliopsida</taxon>
        <taxon>eudicotyledons</taxon>
        <taxon>Gunneridae</taxon>
        <taxon>Pentapetalae</taxon>
        <taxon>rosids</taxon>
        <taxon>fabids</taxon>
        <taxon>Fabales</taxon>
        <taxon>Fabaceae</taxon>
        <taxon>Papilionoideae</taxon>
        <taxon>50 kb inversion clade</taxon>
        <taxon>NPAAA clade</taxon>
        <taxon>indigoferoid/millettioid clade</taxon>
        <taxon>Phaseoleae</taxon>
        <taxon>Mucuna</taxon>
    </lineage>
</organism>
<proteinExistence type="predicted"/>
<feature type="compositionally biased region" description="Polar residues" evidence="1">
    <location>
        <begin position="25"/>
        <end position="54"/>
    </location>
</feature>
<keyword evidence="3" id="KW-1185">Reference proteome</keyword>
<evidence type="ECO:0000313" key="2">
    <source>
        <dbReference type="EMBL" id="RDY12462.1"/>
    </source>
</evidence>
<feature type="region of interest" description="Disordered" evidence="1">
    <location>
        <begin position="1"/>
        <end position="68"/>
    </location>
</feature>
<dbReference type="Proteomes" id="UP000257109">
    <property type="component" value="Unassembled WGS sequence"/>
</dbReference>
<accession>A0A371IBP4</accession>
<protein>
    <submittedName>
        <fullName evidence="2">Uncharacterized protein</fullName>
    </submittedName>
</protein>